<comment type="caution">
    <text evidence="4">The sequence shown here is derived from an EMBL/GenBank/DDBJ whole genome shotgun (WGS) entry which is preliminary data.</text>
</comment>
<dbReference type="OrthoDB" id="5771047at2"/>
<reference evidence="4" key="2">
    <citation type="submission" date="2014-03" db="EMBL/GenBank/DDBJ databases">
        <title>Candidatus Competibacter-lineage genomes retrieved from metagenomes reveal functional metabolic diversity.</title>
        <authorList>
            <person name="McIlroy S.J."/>
            <person name="Albertsen M."/>
            <person name="Andresen E.K."/>
            <person name="Saunders A.M."/>
            <person name="Kristiansen R."/>
            <person name="Stokholm-Bjerregaard M."/>
            <person name="Nielsen K.L."/>
            <person name="Nielsen P.H."/>
        </authorList>
    </citation>
    <scope>NUCLEOTIDE SEQUENCE</scope>
    <source>
        <strain evidence="4">Run_A_D11</strain>
    </source>
</reference>
<feature type="signal peptide" evidence="2">
    <location>
        <begin position="1"/>
        <end position="21"/>
    </location>
</feature>
<feature type="coiled-coil region" evidence="1">
    <location>
        <begin position="101"/>
        <end position="166"/>
    </location>
</feature>
<reference evidence="4" key="1">
    <citation type="submission" date="2013-07" db="EMBL/GenBank/DDBJ databases">
        <authorList>
            <person name="McIlroy S."/>
        </authorList>
    </citation>
    <scope>NUCLEOTIDE SEQUENCE [LARGE SCALE GENOMIC DNA]</scope>
    <source>
        <strain evidence="4">Run_A_D11</strain>
    </source>
</reference>
<dbReference type="InterPro" id="IPR025392">
    <property type="entry name" value="DUF4124"/>
</dbReference>
<dbReference type="AlphaFoldDB" id="W6MD48"/>
<dbReference type="RefSeq" id="WP_053085452.1">
    <property type="nucleotide sequence ID" value="NZ_CBTJ020000113.1"/>
</dbReference>
<evidence type="ECO:0000256" key="1">
    <source>
        <dbReference type="SAM" id="Coils"/>
    </source>
</evidence>
<organism evidence="4 5">
    <name type="scientific">Candidatus Competibacter denitrificans Run_A_D11</name>
    <dbReference type="NCBI Taxonomy" id="1400863"/>
    <lineage>
        <taxon>Bacteria</taxon>
        <taxon>Pseudomonadati</taxon>
        <taxon>Pseudomonadota</taxon>
        <taxon>Gammaproteobacteria</taxon>
        <taxon>Candidatus Competibacteraceae</taxon>
        <taxon>Candidatus Competibacter</taxon>
    </lineage>
</organism>
<evidence type="ECO:0000259" key="3">
    <source>
        <dbReference type="Pfam" id="PF13511"/>
    </source>
</evidence>
<feature type="domain" description="DUF4124" evidence="3">
    <location>
        <begin position="14"/>
        <end position="62"/>
    </location>
</feature>
<proteinExistence type="predicted"/>
<dbReference type="Pfam" id="PF13511">
    <property type="entry name" value="DUF4124"/>
    <property type="match status" value="1"/>
</dbReference>
<keyword evidence="2" id="KW-0732">Signal</keyword>
<evidence type="ECO:0000313" key="4">
    <source>
        <dbReference type="EMBL" id="CDI04610.1"/>
    </source>
</evidence>
<accession>W6MD48</accession>
<dbReference type="EMBL" id="CBTJ020000113">
    <property type="protein sequence ID" value="CDI04610.1"/>
    <property type="molecule type" value="Genomic_DNA"/>
</dbReference>
<keyword evidence="1" id="KW-0175">Coiled coil</keyword>
<keyword evidence="5" id="KW-1185">Reference proteome</keyword>
<gene>
    <name evidence="4" type="ORF">BN873_p10054</name>
</gene>
<sequence length="167" mass="18442">MKSACLLSVVMLSLTTGPAMAVNKCVNEHGQVVYQSAPCPTTAKGSEITLQKAPPAPVTSPTDAEELKRIQQTASTLERERRLKDIDREIGSVEGLITNYRQAMNNELSALQQKKQLANNNLAGATWEQSISAEMSAVTQKYDTLIRNQQTRIERLRADADLLRKTE</sequence>
<dbReference type="Proteomes" id="UP000035760">
    <property type="component" value="Unassembled WGS sequence"/>
</dbReference>
<evidence type="ECO:0000313" key="5">
    <source>
        <dbReference type="Proteomes" id="UP000035760"/>
    </source>
</evidence>
<name>W6MD48_9GAMM</name>
<feature type="chain" id="PRO_5004880437" description="DUF4124 domain-containing protein" evidence="2">
    <location>
        <begin position="22"/>
        <end position="167"/>
    </location>
</feature>
<evidence type="ECO:0000256" key="2">
    <source>
        <dbReference type="SAM" id="SignalP"/>
    </source>
</evidence>
<protein>
    <recommendedName>
        <fullName evidence="3">DUF4124 domain-containing protein</fullName>
    </recommendedName>
</protein>